<sequence length="133" mass="15216">MLDTLPTSGPRHDFAVFAMSLAYTGDEIAAAFEYIDRKERRTHPPGEFDHRGRFFAAERTLAVRFCRAPSARWPFPQMRAARTADHCAELFDVEDAKHVKRLALAFERRSAGETLEDLRRLLTPGIRARQARS</sequence>
<protein>
    <submittedName>
        <fullName evidence="1">Uncharacterized protein</fullName>
    </submittedName>
</protein>
<evidence type="ECO:0000313" key="1">
    <source>
        <dbReference type="EMBL" id="KEO53437.1"/>
    </source>
</evidence>
<reference evidence="1 2" key="1">
    <citation type="submission" date="2013-07" db="EMBL/GenBank/DDBJ databases">
        <title>Thioclava pacifica DSM 10166 Genome Sequencing.</title>
        <authorList>
            <person name="Lai Q."/>
            <person name="Shao Z."/>
        </authorList>
    </citation>
    <scope>NUCLEOTIDE SEQUENCE [LARGE SCALE GENOMIC DNA]</scope>
    <source>
        <strain evidence="1 2">DSM 10166</strain>
    </source>
</reference>
<dbReference type="eggNOG" id="ENOG50345ZF">
    <property type="taxonomic scope" value="Bacteria"/>
</dbReference>
<name>A0A074JVQ7_9RHOB</name>
<keyword evidence="2" id="KW-1185">Reference proteome</keyword>
<dbReference type="Proteomes" id="UP000027432">
    <property type="component" value="Unassembled WGS sequence"/>
</dbReference>
<accession>A0A074JVQ7</accession>
<dbReference type="OrthoDB" id="7854032at2"/>
<gene>
    <name evidence="1" type="ORF">TP2_17760</name>
</gene>
<dbReference type="EMBL" id="AUND01000015">
    <property type="protein sequence ID" value="KEO53437.1"/>
    <property type="molecule type" value="Genomic_DNA"/>
</dbReference>
<comment type="caution">
    <text evidence="1">The sequence shown here is derived from an EMBL/GenBank/DDBJ whole genome shotgun (WGS) entry which is preliminary data.</text>
</comment>
<organism evidence="1 2">
    <name type="scientific">Thioclava pacifica DSM 10166</name>
    <dbReference type="NCBI Taxonomy" id="1353537"/>
    <lineage>
        <taxon>Bacteria</taxon>
        <taxon>Pseudomonadati</taxon>
        <taxon>Pseudomonadota</taxon>
        <taxon>Alphaproteobacteria</taxon>
        <taxon>Rhodobacterales</taxon>
        <taxon>Paracoccaceae</taxon>
        <taxon>Thioclava</taxon>
    </lineage>
</organism>
<proteinExistence type="predicted"/>
<dbReference type="RefSeq" id="WP_051692397.1">
    <property type="nucleotide sequence ID" value="NZ_AUND01000015.1"/>
</dbReference>
<dbReference type="AlphaFoldDB" id="A0A074JVQ7"/>
<evidence type="ECO:0000313" key="2">
    <source>
        <dbReference type="Proteomes" id="UP000027432"/>
    </source>
</evidence>